<dbReference type="InterPro" id="IPR013424">
    <property type="entry name" value="Ice-binding_C"/>
</dbReference>
<dbReference type="SUPFAM" id="SSF56436">
    <property type="entry name" value="C-type lectin-like"/>
    <property type="match status" value="1"/>
</dbReference>
<dbReference type="GO" id="GO:0000272">
    <property type="term" value="P:polysaccharide catabolic process"/>
    <property type="evidence" value="ECO:0007669"/>
    <property type="project" value="InterPro"/>
</dbReference>
<evidence type="ECO:0000259" key="1">
    <source>
        <dbReference type="Pfam" id="PF03781"/>
    </source>
</evidence>
<proteinExistence type="predicted"/>
<dbReference type="InterPro" id="IPR051043">
    <property type="entry name" value="Sulfatase_Mod_Factor_Kinase"/>
</dbReference>
<comment type="caution">
    <text evidence="2">The sequence shown here is derived from an EMBL/GenBank/DDBJ whole genome shotgun (WGS) entry which is preliminary data.</text>
</comment>
<dbReference type="AlphaFoldDB" id="A0A0F9RLE4"/>
<dbReference type="GO" id="GO:0120147">
    <property type="term" value="F:formylglycine-generating oxidase activity"/>
    <property type="evidence" value="ECO:0007669"/>
    <property type="project" value="TreeGrafter"/>
</dbReference>
<reference evidence="2" key="1">
    <citation type="journal article" date="2015" name="Nature">
        <title>Complex archaea that bridge the gap between prokaryotes and eukaryotes.</title>
        <authorList>
            <person name="Spang A."/>
            <person name="Saw J.H."/>
            <person name="Jorgensen S.L."/>
            <person name="Zaremba-Niedzwiedzka K."/>
            <person name="Martijn J."/>
            <person name="Lind A.E."/>
            <person name="van Eijk R."/>
            <person name="Schleper C."/>
            <person name="Guy L."/>
            <person name="Ettema T.J."/>
        </authorList>
    </citation>
    <scope>NUCLEOTIDE SEQUENCE</scope>
</reference>
<dbReference type="PROSITE" id="PS00018">
    <property type="entry name" value="EF_HAND_1"/>
    <property type="match status" value="2"/>
</dbReference>
<protein>
    <recommendedName>
        <fullName evidence="1">Sulfatase-modifying factor enzyme-like domain-containing protein</fullName>
    </recommendedName>
</protein>
<organism evidence="2">
    <name type="scientific">marine sediment metagenome</name>
    <dbReference type="NCBI Taxonomy" id="412755"/>
    <lineage>
        <taxon>unclassified sequences</taxon>
        <taxon>metagenomes</taxon>
        <taxon>ecological metagenomes</taxon>
    </lineage>
</organism>
<dbReference type="PANTHER" id="PTHR23150:SF19">
    <property type="entry name" value="FORMYLGLYCINE-GENERATING ENZYME"/>
    <property type="match status" value="1"/>
</dbReference>
<sequence length="504" mass="53314">MTKRTISVAMAVGLCAVLAHAGTRADLSGDTIVDFATTMDMPFMAVGNLGNTDGPYDGGFGAVDYAYDMGKFEVTTGQYTEFLNAVAADDTYGLFNERMADPTFIDGDALPFGGSNIQRAGSAGSYTYSIAAGWEDRPVNYVSWGDVGRFANWLSNGMPTGAQDMTTTENGAYFMNGATDSTGLKAAIGTRQAPAGGERFYYMPSEDEWVKAAYHKDDGDTGNYFTYPTSSDTLPSYIADGGSVIDPDAGNVATYDGDAGIDGIGAPYYRTEAGEHENSDSPYGTFDMAGNIGEWTEGRSFGSFAIVRGGEFAYGTDGLVGTYRRIRSMTRESGDIGFRLTSIAADAGGVPGDLDGDGDVDADDIDLFCRGIWPEPDPFGDPRDFDGDGDVDEDDMIYLVETFVELQDGSGRLGSKRGDFNLDGLVNGTDLALMKTAFGQPGMGYADGNANCDAFVDGTDLAILKTNFGFIAPPSPGSVPEPASAALMLIVGGFLVRRKRRALA</sequence>
<dbReference type="InterPro" id="IPR016187">
    <property type="entry name" value="CTDL_fold"/>
</dbReference>
<dbReference type="InterPro" id="IPR036439">
    <property type="entry name" value="Dockerin_dom_sf"/>
</dbReference>
<dbReference type="SUPFAM" id="SSF63446">
    <property type="entry name" value="Type I dockerin domain"/>
    <property type="match status" value="2"/>
</dbReference>
<dbReference type="Gene3D" id="1.10.1330.10">
    <property type="entry name" value="Dockerin domain"/>
    <property type="match status" value="1"/>
</dbReference>
<name>A0A0F9RLE4_9ZZZZ</name>
<dbReference type="PANTHER" id="PTHR23150">
    <property type="entry name" value="SULFATASE MODIFYING FACTOR 1, 2"/>
    <property type="match status" value="1"/>
</dbReference>
<dbReference type="Gene3D" id="3.90.1580.10">
    <property type="entry name" value="paralog of FGE (formylglycine-generating enzyme)"/>
    <property type="match status" value="1"/>
</dbReference>
<evidence type="ECO:0000313" key="2">
    <source>
        <dbReference type="EMBL" id="KKN57350.1"/>
    </source>
</evidence>
<dbReference type="Pfam" id="PF03781">
    <property type="entry name" value="FGE-sulfatase"/>
    <property type="match status" value="1"/>
</dbReference>
<accession>A0A0F9RLE4</accession>
<gene>
    <name evidence="2" type="ORF">LCGC14_0562920</name>
</gene>
<dbReference type="InterPro" id="IPR018247">
    <property type="entry name" value="EF_Hand_1_Ca_BS"/>
</dbReference>
<feature type="domain" description="Sulfatase-modifying factor enzyme-like" evidence="1">
    <location>
        <begin position="66"/>
        <end position="340"/>
    </location>
</feature>
<dbReference type="NCBIfam" id="TIGR02595">
    <property type="entry name" value="PEP_CTERM"/>
    <property type="match status" value="1"/>
</dbReference>
<dbReference type="InterPro" id="IPR042095">
    <property type="entry name" value="SUMF_sf"/>
</dbReference>
<dbReference type="InterPro" id="IPR005532">
    <property type="entry name" value="SUMF_dom"/>
</dbReference>
<dbReference type="EMBL" id="LAZR01000807">
    <property type="protein sequence ID" value="KKN57350.1"/>
    <property type="molecule type" value="Genomic_DNA"/>
</dbReference>